<dbReference type="RefSeq" id="WP_317728720.1">
    <property type="nucleotide sequence ID" value="NZ_JAWLLC010000033.1"/>
</dbReference>
<dbReference type="InterPro" id="IPR029045">
    <property type="entry name" value="ClpP/crotonase-like_dom_sf"/>
</dbReference>
<comment type="caution">
    <text evidence="8">The sequence shown here is derived from an EMBL/GenBank/DDBJ whole genome shotgun (WGS) entry which is preliminary data.</text>
</comment>
<evidence type="ECO:0000256" key="4">
    <source>
        <dbReference type="ARBA" id="ARBA00022801"/>
    </source>
</evidence>
<reference evidence="8" key="1">
    <citation type="submission" date="2023-10" db="EMBL/GenBank/DDBJ databases">
        <title>Characterization and genome sequence of Mycobacterium intracellulare ABSURDO, a novel pathogenic isolate with three colony morphotypes that vary in growth and acid-fastness.</title>
        <authorList>
            <person name="Jude B.A."/>
            <person name="Robinson R.T."/>
        </authorList>
    </citation>
    <scope>NUCLEOTIDE SEQUENCE</scope>
    <source>
        <strain evidence="8">ABSURDO Component B</strain>
    </source>
</reference>
<evidence type="ECO:0000256" key="3">
    <source>
        <dbReference type="ARBA" id="ARBA00022670"/>
    </source>
</evidence>
<comment type="similarity">
    <text evidence="1 6">Belongs to the peptidase S14 family.</text>
</comment>
<evidence type="ECO:0000256" key="5">
    <source>
        <dbReference type="ARBA" id="ARBA00022825"/>
    </source>
</evidence>
<proteinExistence type="inferred from homology"/>
<keyword evidence="4 8" id="KW-0378">Hydrolase</keyword>
<dbReference type="GO" id="GO:0004176">
    <property type="term" value="F:ATP-dependent peptidase activity"/>
    <property type="evidence" value="ECO:0007669"/>
    <property type="project" value="InterPro"/>
</dbReference>
<evidence type="ECO:0000256" key="1">
    <source>
        <dbReference type="ARBA" id="ARBA00007039"/>
    </source>
</evidence>
<dbReference type="Gene3D" id="3.90.226.10">
    <property type="entry name" value="2-enoyl-CoA Hydratase, Chain A, domain 1"/>
    <property type="match status" value="1"/>
</dbReference>
<dbReference type="NCBIfam" id="NF045542">
    <property type="entry name" value="Clp_rel_HeadMat"/>
    <property type="match status" value="1"/>
</dbReference>
<dbReference type="EMBL" id="JAWLLD010000021">
    <property type="protein sequence ID" value="MDV7014229.1"/>
    <property type="molecule type" value="Genomic_DNA"/>
</dbReference>
<dbReference type="PANTHER" id="PTHR10381:SF70">
    <property type="entry name" value="ATP-DEPENDENT CLP PROTEASE PROTEOLYTIC SUBUNIT"/>
    <property type="match status" value="1"/>
</dbReference>
<dbReference type="GO" id="GO:0004252">
    <property type="term" value="F:serine-type endopeptidase activity"/>
    <property type="evidence" value="ECO:0007669"/>
    <property type="project" value="InterPro"/>
</dbReference>
<evidence type="ECO:0000256" key="2">
    <source>
        <dbReference type="ARBA" id="ARBA00022490"/>
    </source>
</evidence>
<evidence type="ECO:0000313" key="8">
    <source>
        <dbReference type="EMBL" id="MDV7014229.1"/>
    </source>
</evidence>
<keyword evidence="3 8" id="KW-0645">Protease</keyword>
<dbReference type="InterPro" id="IPR012106">
    <property type="entry name" value="Phage_Mu_Gp1"/>
</dbReference>
<dbReference type="InterPro" id="IPR001907">
    <property type="entry name" value="ClpP"/>
</dbReference>
<name>A0AAE4RHJ8_MYCIT</name>
<keyword evidence="2" id="KW-0963">Cytoplasm</keyword>
<dbReference type="CDD" id="cd07016">
    <property type="entry name" value="S14_ClpP_1"/>
    <property type="match status" value="1"/>
</dbReference>
<dbReference type="InterPro" id="IPR023562">
    <property type="entry name" value="ClpP/TepA"/>
</dbReference>
<dbReference type="PRINTS" id="PR00127">
    <property type="entry name" value="CLPPROTEASEP"/>
</dbReference>
<feature type="region of interest" description="Disordered" evidence="7">
    <location>
        <begin position="217"/>
        <end position="242"/>
    </location>
</feature>
<dbReference type="GO" id="GO:0051117">
    <property type="term" value="F:ATPase binding"/>
    <property type="evidence" value="ECO:0007669"/>
    <property type="project" value="TreeGrafter"/>
</dbReference>
<dbReference type="SUPFAM" id="SSF52096">
    <property type="entry name" value="ClpP/crotonase"/>
    <property type="match status" value="1"/>
</dbReference>
<evidence type="ECO:0000256" key="6">
    <source>
        <dbReference type="RuleBase" id="RU003567"/>
    </source>
</evidence>
<dbReference type="GO" id="GO:0006515">
    <property type="term" value="P:protein quality control for misfolded or incompletely synthesized proteins"/>
    <property type="evidence" value="ECO:0007669"/>
    <property type="project" value="TreeGrafter"/>
</dbReference>
<protein>
    <recommendedName>
        <fullName evidence="6">ATP-dependent Clp protease proteolytic subunit</fullName>
    </recommendedName>
</protein>
<keyword evidence="5" id="KW-0720">Serine protease</keyword>
<sequence length="407" mass="43493">MGLAKTRQWYEIRNAADADTGPAELLIYDEIDSWFGVAPEDLVKDLAAIDDEREVVVRINSPGGYIYDGITILNALRGRSGKVTVIVDGLAASAASFIAMAGDEVVMNRNAEMMVHNGHGLVVGGFEDMRKMADNLERLNRNIASIYAEKAGGTVEDWLAVMAEETWFTAQEAVDAGLADRTEEPRERGEETARAAAHAKALVRFRYAGRQAAPAPRIAAVHTQNSPQSVGAEKGKEPPVASLSESALQKLGLDAEADDAAVEAAIDALTTEQPETAEPAEPTIDEATKVAAKFGMTVVNKAQYDQMSTTVAELSAEREERVKAENEAAIRNALDTGRIDPKSADTWRAELAKNRESTLALLSTLPANSAVPVSELGHGIGSEETTNDAEMAGVYAQVVGRPFGKDA</sequence>
<accession>A0AAE4RHJ8</accession>
<dbReference type="PANTHER" id="PTHR10381">
    <property type="entry name" value="ATP-DEPENDENT CLP PROTEASE PROTEOLYTIC SUBUNIT"/>
    <property type="match status" value="1"/>
</dbReference>
<organism evidence="8 9">
    <name type="scientific">Mycobacterium intracellulare</name>
    <dbReference type="NCBI Taxonomy" id="1767"/>
    <lineage>
        <taxon>Bacteria</taxon>
        <taxon>Bacillati</taxon>
        <taxon>Actinomycetota</taxon>
        <taxon>Actinomycetes</taxon>
        <taxon>Mycobacteriales</taxon>
        <taxon>Mycobacteriaceae</taxon>
        <taxon>Mycobacterium</taxon>
        <taxon>Mycobacterium avium complex (MAC)</taxon>
    </lineage>
</organism>
<dbReference type="GO" id="GO:0009368">
    <property type="term" value="C:endopeptidase Clp complex"/>
    <property type="evidence" value="ECO:0007669"/>
    <property type="project" value="TreeGrafter"/>
</dbReference>
<evidence type="ECO:0000256" key="7">
    <source>
        <dbReference type="SAM" id="MobiDB-lite"/>
    </source>
</evidence>
<dbReference type="Pfam" id="PF10123">
    <property type="entry name" value="Mu-like_Pro"/>
    <property type="match status" value="1"/>
</dbReference>
<dbReference type="Pfam" id="PF00574">
    <property type="entry name" value="CLP_protease"/>
    <property type="match status" value="1"/>
</dbReference>
<dbReference type="AlphaFoldDB" id="A0AAE4RHJ8"/>
<evidence type="ECO:0000313" key="9">
    <source>
        <dbReference type="Proteomes" id="UP001187143"/>
    </source>
</evidence>
<dbReference type="Proteomes" id="UP001187143">
    <property type="component" value="Unassembled WGS sequence"/>
</dbReference>
<gene>
    <name evidence="8" type="ORF">R4F53_18230</name>
</gene>